<name>A0AA45BC88_BURVI</name>
<comment type="caution">
    <text evidence="1">The sequence shown here is derived from an EMBL/GenBank/DDBJ whole genome shotgun (WGS) entry which is preliminary data.</text>
</comment>
<organism evidence="1 2">
    <name type="scientific">Burkholderia vietnamiensis</name>
    <dbReference type="NCBI Taxonomy" id="60552"/>
    <lineage>
        <taxon>Bacteria</taxon>
        <taxon>Pseudomonadati</taxon>
        <taxon>Pseudomonadota</taxon>
        <taxon>Betaproteobacteria</taxon>
        <taxon>Burkholderiales</taxon>
        <taxon>Burkholderiaceae</taxon>
        <taxon>Burkholderia</taxon>
        <taxon>Burkholderia cepacia complex</taxon>
    </lineage>
</organism>
<dbReference type="AlphaFoldDB" id="A0AA45BC88"/>
<dbReference type="EMBL" id="PVHK01000087">
    <property type="protein sequence ID" value="PRH42074.1"/>
    <property type="molecule type" value="Genomic_DNA"/>
</dbReference>
<sequence>MTKSGRPDPDLLPDGDYWATCRERNEISAALNGHSAVFPQARMVVRSGWAYFYRNDEEVWSCNVRYAAANFVIQVA</sequence>
<evidence type="ECO:0000313" key="1">
    <source>
        <dbReference type="EMBL" id="PRH42074.1"/>
    </source>
</evidence>
<accession>A0AA45BC88</accession>
<proteinExistence type="predicted"/>
<dbReference type="Proteomes" id="UP000237632">
    <property type="component" value="Unassembled WGS sequence"/>
</dbReference>
<protein>
    <submittedName>
        <fullName evidence="1">Uncharacterized protein</fullName>
    </submittedName>
</protein>
<reference evidence="1 2" key="1">
    <citation type="submission" date="2018-03" db="EMBL/GenBank/DDBJ databases">
        <authorList>
            <person name="Nguyen K."/>
            <person name="Fouts D."/>
            <person name="Sutton G."/>
        </authorList>
    </citation>
    <scope>NUCLEOTIDE SEQUENCE [LARGE SCALE GENOMIC DNA]</scope>
    <source>
        <strain evidence="1 2">AU3578</strain>
    </source>
</reference>
<gene>
    <name evidence="1" type="ORF">C6T65_12005</name>
</gene>
<evidence type="ECO:0000313" key="2">
    <source>
        <dbReference type="Proteomes" id="UP000237632"/>
    </source>
</evidence>